<feature type="compositionally biased region" description="Polar residues" evidence="2">
    <location>
        <begin position="1"/>
        <end position="31"/>
    </location>
</feature>
<dbReference type="EMBL" id="QWIJ01000254">
    <property type="protein sequence ID" value="RMX84907.1"/>
    <property type="molecule type" value="Genomic_DNA"/>
</dbReference>
<feature type="region of interest" description="Disordered" evidence="2">
    <location>
        <begin position="176"/>
        <end position="220"/>
    </location>
</feature>
<dbReference type="AlphaFoldDB" id="A0A3M6X277"/>
<evidence type="ECO:0000313" key="3">
    <source>
        <dbReference type="EMBL" id="RMX84907.1"/>
    </source>
</evidence>
<dbReference type="GO" id="GO:0010737">
    <property type="term" value="P:protein kinase A signaling"/>
    <property type="evidence" value="ECO:0007669"/>
    <property type="project" value="TreeGrafter"/>
</dbReference>
<evidence type="ECO:0000256" key="2">
    <source>
        <dbReference type="SAM" id="MobiDB-lite"/>
    </source>
</evidence>
<dbReference type="PANTHER" id="PTHR12832">
    <property type="entry name" value="TESTIS-SPECIFIC PROTEIN PBS13 T-COMPLEX 11"/>
    <property type="match status" value="1"/>
</dbReference>
<dbReference type="PANTHER" id="PTHR12832:SF18">
    <property type="entry name" value="IQ CALMODULIN-BINDING MOTIF DOMAIN PROTEIN (AFU_ORTHOLOGUE AFUA_1G08920)"/>
    <property type="match status" value="1"/>
</dbReference>
<feature type="region of interest" description="Disordered" evidence="2">
    <location>
        <begin position="237"/>
        <end position="256"/>
    </location>
</feature>
<feature type="compositionally biased region" description="Low complexity" evidence="2">
    <location>
        <begin position="921"/>
        <end position="940"/>
    </location>
</feature>
<reference evidence="3 4" key="1">
    <citation type="journal article" date="2018" name="BMC Genomics">
        <title>Genomic evidence for intraspecific hybridization in a clonal and extremely halotolerant yeast.</title>
        <authorList>
            <person name="Gostincar C."/>
            <person name="Stajich J.E."/>
            <person name="Zupancic J."/>
            <person name="Zalar P."/>
            <person name="Gunde-Cimerman N."/>
        </authorList>
    </citation>
    <scope>NUCLEOTIDE SEQUENCE [LARGE SCALE GENOMIC DNA]</scope>
    <source>
        <strain evidence="3 4">EXF-6656</strain>
    </source>
</reference>
<feature type="region of interest" description="Disordered" evidence="2">
    <location>
        <begin position="481"/>
        <end position="543"/>
    </location>
</feature>
<feature type="region of interest" description="Disordered" evidence="2">
    <location>
        <begin position="56"/>
        <end position="86"/>
    </location>
</feature>
<accession>A0A3M6X277</accession>
<organism evidence="3 4">
    <name type="scientific">Hortaea werneckii</name>
    <name type="common">Black yeast</name>
    <name type="synonym">Cladosporium werneckii</name>
    <dbReference type="NCBI Taxonomy" id="91943"/>
    <lineage>
        <taxon>Eukaryota</taxon>
        <taxon>Fungi</taxon>
        <taxon>Dikarya</taxon>
        <taxon>Ascomycota</taxon>
        <taxon>Pezizomycotina</taxon>
        <taxon>Dothideomycetes</taxon>
        <taxon>Dothideomycetidae</taxon>
        <taxon>Mycosphaerellales</taxon>
        <taxon>Teratosphaeriaceae</taxon>
        <taxon>Hortaea</taxon>
    </lineage>
</organism>
<dbReference type="VEuPathDB" id="FungiDB:BTJ68_14258"/>
<protein>
    <recommendedName>
        <fullName evidence="5">Tcp11-domain-containing protein</fullName>
    </recommendedName>
</protein>
<dbReference type="Pfam" id="PF05794">
    <property type="entry name" value="Tcp11"/>
    <property type="match status" value="1"/>
</dbReference>
<evidence type="ECO:0000256" key="1">
    <source>
        <dbReference type="ARBA" id="ARBA00010954"/>
    </source>
</evidence>
<feature type="compositionally biased region" description="Basic and acidic residues" evidence="2">
    <location>
        <begin position="490"/>
        <end position="507"/>
    </location>
</feature>
<dbReference type="InterPro" id="IPR008862">
    <property type="entry name" value="Tcp11"/>
</dbReference>
<name>A0A3M6X277_HORWE</name>
<feature type="compositionally biased region" description="Acidic residues" evidence="2">
    <location>
        <begin position="237"/>
        <end position="247"/>
    </location>
</feature>
<comment type="caution">
    <text evidence="3">The sequence shown here is derived from an EMBL/GenBank/DDBJ whole genome shotgun (WGS) entry which is preliminary data.</text>
</comment>
<evidence type="ECO:0008006" key="5">
    <source>
        <dbReference type="Google" id="ProtNLM"/>
    </source>
</evidence>
<comment type="similarity">
    <text evidence="1">Belongs to the TCP11 family.</text>
</comment>
<sequence length="1026" mass="113200">MRETADSYSGSQASPAAQPNHLSDVNMSDTPSPGDGQVYAPPAHLAARFYRNRAGLRRKSSATSSRRNSLSSAQSHTSSRRSASIAGCQSHYVAQHLRRASIIESRKARLADRAAHAEQVRLRAALAKATPRGSDSKSEERALAAQIAKEKYLAKVAAACAEEVARAKRIAEEVKERKLAEETRQRLEMEERHAEAEKRRQEYQRNLQARRARRAESADNPKKLAVVDEISDDVFSEEAVLDDEDPEPVLPPTKQPLDDETAAYRIQRAWRLSRRRGVVSAFTKLDLNTSRETTFDDMTTLLADSNVVAAATGLLTQLGLQTPHDENAALNTRTFLSAFLMVAHPAAVLTNVNGAQEQDVLSKATDLLANFENTLSRLADWNSWSPSATQLETLSQSYSSYTSAFAAWRLQDSSVLIEGMVASFVELDAIWQTVKDDSRGEVASDYAQGIRDNQVMLLSRIRKLAGADRADVLIKKAIRESRKRKPKRRNAAEVRPRGVEPSQHEPESGASGGAADVPVELDDSGDAHAERAAENTSDVTKKLFTPMPSNRVLTHELAIDKDYRLADSTETAALREDLYRSICSAMRQGFEDGSGGLWTLSAAENVREKLLRMLKPGNSMHTLISETLDLENISRQCQAGIFSYQGFFEFMANVLPKLCAPFRDQEIAALAAELQQTSSDLGEAEQIDAMINKLFKVLRAVDLLSLDYTNFMIMNAAPMLIKEAAGYERRAFEQDLRNGKIDLSNTRRWWRTSLDQLNAEADRRDPEGLRLDRPKSNKVYAHGLVSLALDQSPHTLLEDHQWPETLHLDVERFSALKQQAVRATVIGAILLTAKNLLKRDVRAQWNQQAGRMWALLSQEPFVSDSNNNNDTASGADTTPSTADKAFAILETANNMPPATKLQVQNTIARFFAQAASASASSSSLSSSSSNNSTPSSGTTTPRFTDPVLKVLFHRLRTHLLSRLSATTSAERVRAASSANENLTSIGLGELSQHVAAMVDVLERVRRVDWEAHGFVYEGLVGGEEHG</sequence>
<gene>
    <name evidence="3" type="ORF">D0869_04221</name>
</gene>
<proteinExistence type="inferred from homology"/>
<evidence type="ECO:0000313" key="4">
    <source>
        <dbReference type="Proteomes" id="UP000281245"/>
    </source>
</evidence>
<dbReference type="OrthoDB" id="276323at2759"/>
<feature type="region of interest" description="Disordered" evidence="2">
    <location>
        <begin position="921"/>
        <end position="943"/>
    </location>
</feature>
<feature type="compositionally biased region" description="Low complexity" evidence="2">
    <location>
        <begin position="61"/>
        <end position="84"/>
    </location>
</feature>
<feature type="compositionally biased region" description="Basic and acidic residues" evidence="2">
    <location>
        <begin position="176"/>
        <end position="203"/>
    </location>
</feature>
<feature type="region of interest" description="Disordered" evidence="2">
    <location>
        <begin position="1"/>
        <end position="40"/>
    </location>
</feature>
<dbReference type="Proteomes" id="UP000281245">
    <property type="component" value="Unassembled WGS sequence"/>
</dbReference>